<accession>A0AB34I378</accession>
<evidence type="ECO:0000313" key="2">
    <source>
        <dbReference type="Proteomes" id="UP001159641"/>
    </source>
</evidence>
<reference evidence="1 2" key="1">
    <citation type="submission" date="2022-11" db="EMBL/GenBank/DDBJ databases">
        <title>Whole genome sequence of Eschrichtius robustus ER-17-0199.</title>
        <authorList>
            <person name="Bruniche-Olsen A."/>
            <person name="Black A.N."/>
            <person name="Fields C.J."/>
            <person name="Walden K."/>
            <person name="Dewoody J.A."/>
        </authorList>
    </citation>
    <scope>NUCLEOTIDE SEQUENCE [LARGE SCALE GENOMIC DNA]</scope>
    <source>
        <strain evidence="1">ER-17-0199</strain>
        <tissue evidence="1">Blubber</tissue>
    </source>
</reference>
<comment type="caution">
    <text evidence="1">The sequence shown here is derived from an EMBL/GenBank/DDBJ whole genome shotgun (WGS) entry which is preliminary data.</text>
</comment>
<name>A0AB34I378_ESCRO</name>
<organism evidence="1 2">
    <name type="scientific">Eschrichtius robustus</name>
    <name type="common">California gray whale</name>
    <name type="synonym">Eschrichtius gibbosus</name>
    <dbReference type="NCBI Taxonomy" id="9764"/>
    <lineage>
        <taxon>Eukaryota</taxon>
        <taxon>Metazoa</taxon>
        <taxon>Chordata</taxon>
        <taxon>Craniata</taxon>
        <taxon>Vertebrata</taxon>
        <taxon>Euteleostomi</taxon>
        <taxon>Mammalia</taxon>
        <taxon>Eutheria</taxon>
        <taxon>Laurasiatheria</taxon>
        <taxon>Artiodactyla</taxon>
        <taxon>Whippomorpha</taxon>
        <taxon>Cetacea</taxon>
        <taxon>Mysticeti</taxon>
        <taxon>Eschrichtiidae</taxon>
        <taxon>Eschrichtius</taxon>
    </lineage>
</organism>
<keyword evidence="2" id="KW-1185">Reference proteome</keyword>
<dbReference type="Proteomes" id="UP001159641">
    <property type="component" value="Unassembled WGS sequence"/>
</dbReference>
<dbReference type="EMBL" id="JAIQCJ010000090">
    <property type="protein sequence ID" value="KAJ8798014.1"/>
    <property type="molecule type" value="Genomic_DNA"/>
</dbReference>
<evidence type="ECO:0000313" key="1">
    <source>
        <dbReference type="EMBL" id="KAJ8798014.1"/>
    </source>
</evidence>
<sequence length="151" mass="15431">MCGNQSRTQDICQAKSCLRVSVRSSATFGSELSFKLSGEIGLVSASRSHNALQGLRRLLGAVVLALRTAFAKGEGGAAGGPGGLAARVERGGAAGAAMEPDSVIEDKTIELMVSAGRWTVRSSVRPAPGGPAHLSVRREACIALASPTQAE</sequence>
<protein>
    <submittedName>
        <fullName evidence="1">Uncharacterized protein</fullName>
    </submittedName>
</protein>
<dbReference type="AlphaFoldDB" id="A0AB34I378"/>
<gene>
    <name evidence="1" type="ORF">J1605_016897</name>
</gene>
<proteinExistence type="predicted"/>